<reference evidence="1 2" key="1">
    <citation type="submission" date="2015-07" db="EMBL/GenBank/DDBJ databases">
        <title>Genome sequencing of Kibdelosporangium phytohabitans.</title>
        <authorList>
            <person name="Qin S."/>
            <person name="Xing K."/>
        </authorList>
    </citation>
    <scope>NUCLEOTIDE SEQUENCE [LARGE SCALE GENOMIC DNA]</scope>
    <source>
        <strain evidence="1 2">KLBMP1111</strain>
    </source>
</reference>
<evidence type="ECO:0000313" key="1">
    <source>
        <dbReference type="EMBL" id="ALG12756.1"/>
    </source>
</evidence>
<proteinExistence type="predicted"/>
<protein>
    <submittedName>
        <fullName evidence="1">Uncharacterized protein</fullName>
    </submittedName>
</protein>
<dbReference type="EMBL" id="CP012752">
    <property type="protein sequence ID" value="ALG12756.1"/>
    <property type="molecule type" value="Genomic_DNA"/>
</dbReference>
<dbReference type="Proteomes" id="UP000063699">
    <property type="component" value="Chromosome"/>
</dbReference>
<gene>
    <name evidence="1" type="ORF">AOZ06_43155</name>
</gene>
<dbReference type="AlphaFoldDB" id="A0A0N9IDH3"/>
<sequence length="160" mass="16655">MLMARYTLPDTPIAAATADIGHVAVDLALTLRGAVVVTPADGPTDELAVLDRISEGMFISGLGTDAPSITCPASHRFAQRGTTYLKPATMVFHGDCAIDFNHDGAIATGTFGYELAVMVTPHNGEPVHVSSSEQWFTCNGGTLASIGAIVLIGQRLSALD</sequence>
<dbReference type="KEGG" id="kphy:AOZ06_43155"/>
<organism evidence="1 2">
    <name type="scientific">Kibdelosporangium phytohabitans</name>
    <dbReference type="NCBI Taxonomy" id="860235"/>
    <lineage>
        <taxon>Bacteria</taxon>
        <taxon>Bacillati</taxon>
        <taxon>Actinomycetota</taxon>
        <taxon>Actinomycetes</taxon>
        <taxon>Pseudonocardiales</taxon>
        <taxon>Pseudonocardiaceae</taxon>
        <taxon>Kibdelosporangium</taxon>
    </lineage>
</organism>
<keyword evidence="2" id="KW-1185">Reference proteome</keyword>
<evidence type="ECO:0000313" key="2">
    <source>
        <dbReference type="Proteomes" id="UP000063699"/>
    </source>
</evidence>
<name>A0A0N9IDH3_9PSEU</name>
<accession>A0A0N9IDH3</accession>